<keyword evidence="4" id="KW-0670">Pyruvate</keyword>
<dbReference type="PANTHER" id="PTHR32154:SF0">
    <property type="entry name" value="PYRUVATE-FLAVODOXIN OXIDOREDUCTASE-RELATED"/>
    <property type="match status" value="1"/>
</dbReference>
<protein>
    <submittedName>
        <fullName evidence="4">Pyruvate dehydrogenase [NADP(+)], mitochondrial</fullName>
    </submittedName>
</protein>
<dbReference type="OrthoDB" id="442074at2759"/>
<evidence type="ECO:0000256" key="1">
    <source>
        <dbReference type="ARBA" id="ARBA00023002"/>
    </source>
</evidence>
<gene>
    <name evidence="3" type="ORF">C1SCF055_LOCUS35816</name>
</gene>
<dbReference type="InterPro" id="IPR002880">
    <property type="entry name" value="Pyrv_Fd/Flavodoxin_OxRdtase_N"/>
</dbReference>
<dbReference type="SUPFAM" id="SSF52518">
    <property type="entry name" value="Thiamin diphosphate-binding fold (THDP-binding)"/>
    <property type="match status" value="1"/>
</dbReference>
<evidence type="ECO:0000259" key="2">
    <source>
        <dbReference type="Pfam" id="PF01855"/>
    </source>
</evidence>
<sequence>MALRGQTSPFGPYGGLCLQFLMRGQERQEETVERLEPLGAGSGAADIEYEQFMKAKEVQRAMFQAENKTVVHQCADTDIIEAAEGSVACIDGNQAAAHVAYAFSDCAFIYPITPSSPMGEMVDAWSAQGLINCYGQKLSVTEMQSEAGAAGALHGALKAGAFSTTFTASNLGLESGQGWPGMARNGQEWPGGQVVEVFVGGTLIAVAALVRKRRQEACGEVV</sequence>
<dbReference type="GO" id="GO:0006979">
    <property type="term" value="P:response to oxidative stress"/>
    <property type="evidence" value="ECO:0007669"/>
    <property type="project" value="TreeGrafter"/>
</dbReference>
<comment type="caution">
    <text evidence="3">The sequence shown here is derived from an EMBL/GenBank/DDBJ whole genome shotgun (WGS) entry which is preliminary data.</text>
</comment>
<reference evidence="4 5" key="2">
    <citation type="submission" date="2024-05" db="EMBL/GenBank/DDBJ databases">
        <authorList>
            <person name="Chen Y."/>
            <person name="Shah S."/>
            <person name="Dougan E. K."/>
            <person name="Thang M."/>
            <person name="Chan C."/>
        </authorList>
    </citation>
    <scope>NUCLEOTIDE SEQUENCE [LARGE SCALE GENOMIC DNA]</scope>
</reference>
<dbReference type="PANTHER" id="PTHR32154">
    <property type="entry name" value="PYRUVATE-FLAVODOXIN OXIDOREDUCTASE-RELATED"/>
    <property type="match status" value="1"/>
</dbReference>
<name>A0A9P1DIE2_9DINO</name>
<organism evidence="3">
    <name type="scientific">Cladocopium goreaui</name>
    <dbReference type="NCBI Taxonomy" id="2562237"/>
    <lineage>
        <taxon>Eukaryota</taxon>
        <taxon>Sar</taxon>
        <taxon>Alveolata</taxon>
        <taxon>Dinophyceae</taxon>
        <taxon>Suessiales</taxon>
        <taxon>Symbiodiniaceae</taxon>
        <taxon>Cladocopium</taxon>
    </lineage>
</organism>
<keyword evidence="5" id="KW-1185">Reference proteome</keyword>
<dbReference type="EMBL" id="CAMXCT030004855">
    <property type="protein sequence ID" value="CAL4797864.1"/>
    <property type="molecule type" value="Genomic_DNA"/>
</dbReference>
<dbReference type="Pfam" id="PF01855">
    <property type="entry name" value="POR_N"/>
    <property type="match status" value="1"/>
</dbReference>
<dbReference type="AlphaFoldDB" id="A0A9P1DIE2"/>
<dbReference type="EMBL" id="CAMXCT020004855">
    <property type="protein sequence ID" value="CAL1163927.1"/>
    <property type="molecule type" value="Genomic_DNA"/>
</dbReference>
<evidence type="ECO:0000313" key="3">
    <source>
        <dbReference type="EMBL" id="CAI4010552.1"/>
    </source>
</evidence>
<reference evidence="3" key="1">
    <citation type="submission" date="2022-10" db="EMBL/GenBank/DDBJ databases">
        <authorList>
            <person name="Chen Y."/>
            <person name="Dougan E. K."/>
            <person name="Chan C."/>
            <person name="Rhodes N."/>
            <person name="Thang M."/>
        </authorList>
    </citation>
    <scope>NUCLEOTIDE SEQUENCE</scope>
</reference>
<dbReference type="Gene3D" id="3.40.50.970">
    <property type="match status" value="1"/>
</dbReference>
<evidence type="ECO:0000313" key="5">
    <source>
        <dbReference type="Proteomes" id="UP001152797"/>
    </source>
</evidence>
<dbReference type="InterPro" id="IPR029061">
    <property type="entry name" value="THDP-binding"/>
</dbReference>
<feature type="domain" description="Pyruvate flavodoxin/ferredoxin oxidoreductase pyrimidine binding" evidence="2">
    <location>
        <begin position="98"/>
        <end position="170"/>
    </location>
</feature>
<accession>A0A9P1DIE2</accession>
<dbReference type="Proteomes" id="UP001152797">
    <property type="component" value="Unassembled WGS sequence"/>
</dbReference>
<keyword evidence="1" id="KW-0560">Oxidoreductase</keyword>
<evidence type="ECO:0000313" key="4">
    <source>
        <dbReference type="EMBL" id="CAL4797864.1"/>
    </source>
</evidence>
<dbReference type="EMBL" id="CAMXCT010004855">
    <property type="protein sequence ID" value="CAI4010552.1"/>
    <property type="molecule type" value="Genomic_DNA"/>
</dbReference>
<proteinExistence type="predicted"/>
<dbReference type="InterPro" id="IPR050722">
    <property type="entry name" value="Pyruvate:ferred/Flavod_OxRd"/>
</dbReference>
<dbReference type="GO" id="GO:0016491">
    <property type="term" value="F:oxidoreductase activity"/>
    <property type="evidence" value="ECO:0007669"/>
    <property type="project" value="UniProtKB-KW"/>
</dbReference>